<evidence type="ECO:0000256" key="1">
    <source>
        <dbReference type="SAM" id="SignalP"/>
    </source>
</evidence>
<comment type="caution">
    <text evidence="2">The sequence shown here is derived from an EMBL/GenBank/DDBJ whole genome shotgun (WGS) entry which is preliminary data.</text>
</comment>
<sequence length="240" mass="27176">MRWRWAALAFGWWTVAFVGPGNPGGRAQSRLTMKGRKRKTTADKVQEVEDYLRRIGGSANVIALKTVLRGVDANFLQMYFEVSSDGCVKSKKGFNKQEANIKQFLTSKGVAPIAVVMDTFRVSRRWLESHKDFFVRDEKVKLRVRPTVQPEVEIVDEHVGHLFTMGPTVGLSAEKEISRLRIFLMSQVARLPQTDRRNALRRLKGLWHPDVADPSHHAVTKEVFNFLCSIEVGPSGLTMP</sequence>
<proteinExistence type="predicted"/>
<name>A0A9P1FHG2_9DINO</name>
<dbReference type="Proteomes" id="UP001152797">
    <property type="component" value="Unassembled WGS sequence"/>
</dbReference>
<dbReference type="EMBL" id="CAMXCT010000326">
    <property type="protein sequence ID" value="CAI3977209.1"/>
    <property type="molecule type" value="Genomic_DNA"/>
</dbReference>
<dbReference type="OrthoDB" id="435599at2759"/>
<evidence type="ECO:0000313" key="2">
    <source>
        <dbReference type="EMBL" id="CAI3977209.1"/>
    </source>
</evidence>
<dbReference type="EMBL" id="CAMXCT020000326">
    <property type="protein sequence ID" value="CAL1130584.1"/>
    <property type="molecule type" value="Genomic_DNA"/>
</dbReference>
<gene>
    <name evidence="2" type="ORF">C1SCF055_LOCUS5365</name>
</gene>
<reference evidence="2" key="1">
    <citation type="submission" date="2022-10" db="EMBL/GenBank/DDBJ databases">
        <authorList>
            <person name="Chen Y."/>
            <person name="Dougan E. K."/>
            <person name="Chan C."/>
            <person name="Rhodes N."/>
            <person name="Thang M."/>
        </authorList>
    </citation>
    <scope>NUCLEOTIDE SEQUENCE</scope>
</reference>
<keyword evidence="1" id="KW-0732">Signal</keyword>
<feature type="chain" id="PRO_5043272133" evidence="1">
    <location>
        <begin position="19"/>
        <end position="240"/>
    </location>
</feature>
<feature type="signal peptide" evidence="1">
    <location>
        <begin position="1"/>
        <end position="18"/>
    </location>
</feature>
<protein>
    <submittedName>
        <fullName evidence="2">Uncharacterized protein</fullName>
    </submittedName>
</protein>
<evidence type="ECO:0000313" key="4">
    <source>
        <dbReference type="Proteomes" id="UP001152797"/>
    </source>
</evidence>
<evidence type="ECO:0000313" key="3">
    <source>
        <dbReference type="EMBL" id="CAL1130584.1"/>
    </source>
</evidence>
<organism evidence="2">
    <name type="scientific">Cladocopium goreaui</name>
    <dbReference type="NCBI Taxonomy" id="2562237"/>
    <lineage>
        <taxon>Eukaryota</taxon>
        <taxon>Sar</taxon>
        <taxon>Alveolata</taxon>
        <taxon>Dinophyceae</taxon>
        <taxon>Suessiales</taxon>
        <taxon>Symbiodiniaceae</taxon>
        <taxon>Cladocopium</taxon>
    </lineage>
</organism>
<accession>A0A9P1FHG2</accession>
<dbReference type="AlphaFoldDB" id="A0A9P1FHG2"/>
<keyword evidence="4" id="KW-1185">Reference proteome</keyword>
<dbReference type="EMBL" id="CAMXCT030000326">
    <property type="protein sequence ID" value="CAL4764521.1"/>
    <property type="molecule type" value="Genomic_DNA"/>
</dbReference>
<reference evidence="3" key="2">
    <citation type="submission" date="2024-04" db="EMBL/GenBank/DDBJ databases">
        <authorList>
            <person name="Chen Y."/>
            <person name="Shah S."/>
            <person name="Dougan E. K."/>
            <person name="Thang M."/>
            <person name="Chan C."/>
        </authorList>
    </citation>
    <scope>NUCLEOTIDE SEQUENCE [LARGE SCALE GENOMIC DNA]</scope>
</reference>